<reference evidence="3 4" key="1">
    <citation type="submission" date="2018-08" db="EMBL/GenBank/DDBJ databases">
        <title>Genome sequence of Methylocystis hirsuta CSC1, a methanotroph able to accumulate PHAs.</title>
        <authorList>
            <person name="Bordel S."/>
            <person name="Rodriguez E."/>
            <person name="Gancedo J."/>
            <person name="Munoz R."/>
        </authorList>
    </citation>
    <scope>NUCLEOTIDE SEQUENCE [LARGE SCALE GENOMIC DNA]</scope>
    <source>
        <strain evidence="3 4">CSC1</strain>
    </source>
</reference>
<feature type="compositionally biased region" description="Low complexity" evidence="1">
    <location>
        <begin position="178"/>
        <end position="194"/>
    </location>
</feature>
<dbReference type="RefSeq" id="WP_123176922.1">
    <property type="nucleotide sequence ID" value="NZ_QWDD01000001.1"/>
</dbReference>
<evidence type="ECO:0000313" key="4">
    <source>
        <dbReference type="Proteomes" id="UP000268623"/>
    </source>
</evidence>
<evidence type="ECO:0000256" key="1">
    <source>
        <dbReference type="SAM" id="MobiDB-lite"/>
    </source>
</evidence>
<sequence length="239" mass="25078">MKLAQSQRCALYALAGLAAVQAAPALAGDDKSTWSAMMEMVGASSDEGVGKIDYSERPKLVLPPSAGDLPAPRERGARSGEWPTELSAERRRNVNRYARVPNAPPPEGPRPGVFARVLSFGSGGPPPAPAIEEPSRIMLTEPPPGYRRPTQDLNNLRETEAAKKSSWWNPLSWGRGGADNSAANASGANPAAPDMRGGGAHATGAYSAAAPDTRGGDMLSNFSAVMPQFLRGSSDNDKN</sequence>
<organism evidence="3 4">
    <name type="scientific">Methylocystis hirsuta</name>
    <dbReference type="NCBI Taxonomy" id="369798"/>
    <lineage>
        <taxon>Bacteria</taxon>
        <taxon>Pseudomonadati</taxon>
        <taxon>Pseudomonadota</taxon>
        <taxon>Alphaproteobacteria</taxon>
        <taxon>Hyphomicrobiales</taxon>
        <taxon>Methylocystaceae</taxon>
        <taxon>Methylocystis</taxon>
    </lineage>
</organism>
<dbReference type="Proteomes" id="UP000268623">
    <property type="component" value="Unassembled WGS sequence"/>
</dbReference>
<feature type="signal peptide" evidence="2">
    <location>
        <begin position="1"/>
        <end position="27"/>
    </location>
</feature>
<accession>A0A3M9XVV0</accession>
<gene>
    <name evidence="3" type="ORF">D1O30_17020</name>
</gene>
<protein>
    <submittedName>
        <fullName evidence="3">Uncharacterized protein</fullName>
    </submittedName>
</protein>
<keyword evidence="4" id="KW-1185">Reference proteome</keyword>
<dbReference type="AlphaFoldDB" id="A0A3M9XVV0"/>
<dbReference type="EMBL" id="QWDD01000001">
    <property type="protein sequence ID" value="RNJ51040.1"/>
    <property type="molecule type" value="Genomic_DNA"/>
</dbReference>
<feature type="region of interest" description="Disordered" evidence="1">
    <location>
        <begin position="56"/>
        <end position="89"/>
    </location>
</feature>
<evidence type="ECO:0000256" key="2">
    <source>
        <dbReference type="SAM" id="SignalP"/>
    </source>
</evidence>
<dbReference type="OrthoDB" id="8018783at2"/>
<evidence type="ECO:0000313" key="3">
    <source>
        <dbReference type="EMBL" id="RNJ51040.1"/>
    </source>
</evidence>
<keyword evidence="2" id="KW-0732">Signal</keyword>
<comment type="caution">
    <text evidence="3">The sequence shown here is derived from an EMBL/GenBank/DDBJ whole genome shotgun (WGS) entry which is preliminary data.</text>
</comment>
<feature type="chain" id="PRO_5017929605" evidence="2">
    <location>
        <begin position="28"/>
        <end position="239"/>
    </location>
</feature>
<feature type="region of interest" description="Disordered" evidence="1">
    <location>
        <begin position="159"/>
        <end position="220"/>
    </location>
</feature>
<name>A0A3M9XVV0_9HYPH</name>
<proteinExistence type="predicted"/>